<dbReference type="InterPro" id="IPR002477">
    <property type="entry name" value="Peptidoglycan-bd-like"/>
</dbReference>
<feature type="region of interest" description="Disordered" evidence="1">
    <location>
        <begin position="114"/>
        <end position="140"/>
    </location>
</feature>
<feature type="signal peptide" evidence="2">
    <location>
        <begin position="1"/>
        <end position="22"/>
    </location>
</feature>
<dbReference type="EMBL" id="JACHIP010000003">
    <property type="protein sequence ID" value="MBB5057638.1"/>
    <property type="molecule type" value="Genomic_DNA"/>
</dbReference>
<evidence type="ECO:0000256" key="2">
    <source>
        <dbReference type="SAM" id="SignalP"/>
    </source>
</evidence>
<reference evidence="4 5" key="1">
    <citation type="submission" date="2020-08" db="EMBL/GenBank/DDBJ databases">
        <title>Genomic Encyclopedia of Type Strains, Phase IV (KMG-V): Genome sequencing to study the core and pangenomes of soil and plant-associated prokaryotes.</title>
        <authorList>
            <person name="Whitman W."/>
        </authorList>
    </citation>
    <scope>NUCLEOTIDE SEQUENCE [LARGE SCALE GENOMIC DNA]</scope>
    <source>
        <strain evidence="4 5">M8UP14</strain>
    </source>
</reference>
<feature type="compositionally biased region" description="Low complexity" evidence="1">
    <location>
        <begin position="124"/>
        <end position="136"/>
    </location>
</feature>
<keyword evidence="2" id="KW-0732">Signal</keyword>
<dbReference type="AlphaFoldDB" id="A0A7W7ZD31"/>
<evidence type="ECO:0000256" key="1">
    <source>
        <dbReference type="SAM" id="MobiDB-lite"/>
    </source>
</evidence>
<dbReference type="InterPro" id="IPR036365">
    <property type="entry name" value="PGBD-like_sf"/>
</dbReference>
<keyword evidence="5" id="KW-1185">Reference proteome</keyword>
<dbReference type="Proteomes" id="UP000540989">
    <property type="component" value="Unassembled WGS sequence"/>
</dbReference>
<evidence type="ECO:0000313" key="5">
    <source>
        <dbReference type="Proteomes" id="UP000540989"/>
    </source>
</evidence>
<dbReference type="RefSeq" id="WP_184216674.1">
    <property type="nucleotide sequence ID" value="NZ_JACHIP010000003.1"/>
</dbReference>
<evidence type="ECO:0000313" key="4">
    <source>
        <dbReference type="EMBL" id="MBB5057638.1"/>
    </source>
</evidence>
<comment type="caution">
    <text evidence="4">The sequence shown here is derived from an EMBL/GenBank/DDBJ whole genome shotgun (WGS) entry which is preliminary data.</text>
</comment>
<feature type="compositionally biased region" description="Polar residues" evidence="1">
    <location>
        <begin position="114"/>
        <end position="123"/>
    </location>
</feature>
<organism evidence="4 5">
    <name type="scientific">Granulicella aggregans</name>
    <dbReference type="NCBI Taxonomy" id="474949"/>
    <lineage>
        <taxon>Bacteria</taxon>
        <taxon>Pseudomonadati</taxon>
        <taxon>Acidobacteriota</taxon>
        <taxon>Terriglobia</taxon>
        <taxon>Terriglobales</taxon>
        <taxon>Acidobacteriaceae</taxon>
        <taxon>Granulicella</taxon>
    </lineage>
</organism>
<dbReference type="SUPFAM" id="SSF47090">
    <property type="entry name" value="PGBD-like"/>
    <property type="match status" value="1"/>
</dbReference>
<evidence type="ECO:0000259" key="3">
    <source>
        <dbReference type="Pfam" id="PF01471"/>
    </source>
</evidence>
<proteinExistence type="predicted"/>
<sequence length="155" mass="16454">MRSRRIIVASILTLASAIPSYAYNHARRGPTSSLFKHKSSKSTAKPSGPRAIEPQRATEIQEALIKAGYMSGTPSGHWDAESQSAMQKLQAEKGWQTKLTPDSRALILLGLGPQQAQSSDATLTSSVDTSSQSDRSIASAPVAQNGFSLAALNSK</sequence>
<feature type="region of interest" description="Disordered" evidence="1">
    <location>
        <begin position="71"/>
        <end position="94"/>
    </location>
</feature>
<protein>
    <recommendedName>
        <fullName evidence="3">Peptidoglycan binding-like domain-containing protein</fullName>
    </recommendedName>
</protein>
<accession>A0A7W7ZD31</accession>
<feature type="domain" description="Peptidoglycan binding-like" evidence="3">
    <location>
        <begin position="58"/>
        <end position="95"/>
    </location>
</feature>
<feature type="chain" id="PRO_5030966500" description="Peptidoglycan binding-like domain-containing protein" evidence="2">
    <location>
        <begin position="23"/>
        <end position="155"/>
    </location>
</feature>
<name>A0A7W7ZD31_9BACT</name>
<dbReference type="Pfam" id="PF01471">
    <property type="entry name" value="PG_binding_1"/>
    <property type="match status" value="1"/>
</dbReference>
<gene>
    <name evidence="4" type="ORF">HDF16_002344</name>
</gene>
<feature type="region of interest" description="Disordered" evidence="1">
    <location>
        <begin position="29"/>
        <end position="56"/>
    </location>
</feature>